<keyword evidence="2" id="KW-1185">Reference proteome</keyword>
<sequence length="41" mass="4077">MRAFLVACVAVIGIAIAAYYGLNAIGFSAADSASAGSVRLD</sequence>
<proteinExistence type="predicted"/>
<dbReference type="EMBL" id="FOSZ01000004">
    <property type="protein sequence ID" value="SFL01882.1"/>
    <property type="molecule type" value="Genomic_DNA"/>
</dbReference>
<reference evidence="2" key="1">
    <citation type="submission" date="2016-10" db="EMBL/GenBank/DDBJ databases">
        <authorList>
            <person name="Varghese N."/>
            <person name="Submissions S."/>
        </authorList>
    </citation>
    <scope>NUCLEOTIDE SEQUENCE [LARGE SCALE GENOMIC DNA]</scope>
    <source>
        <strain evidence="2">DSM 28453</strain>
    </source>
</reference>
<protein>
    <submittedName>
        <fullName evidence="1">Uncharacterized protein</fullName>
    </submittedName>
</protein>
<dbReference type="Proteomes" id="UP000198851">
    <property type="component" value="Unassembled WGS sequence"/>
</dbReference>
<dbReference type="RefSeq" id="WP_280137034.1">
    <property type="nucleotide sequence ID" value="NZ_FOSZ01000004.1"/>
</dbReference>
<gene>
    <name evidence="1" type="ORF">SAMN04488036_10494</name>
</gene>
<accession>A0A1I4E7Y7</accession>
<name>A0A1I4E7Y7_9RHOB</name>
<evidence type="ECO:0000313" key="1">
    <source>
        <dbReference type="EMBL" id="SFL01882.1"/>
    </source>
</evidence>
<evidence type="ECO:0000313" key="2">
    <source>
        <dbReference type="Proteomes" id="UP000198851"/>
    </source>
</evidence>
<organism evidence="1 2">
    <name type="scientific">Shimia haliotis</name>
    <dbReference type="NCBI Taxonomy" id="1280847"/>
    <lineage>
        <taxon>Bacteria</taxon>
        <taxon>Pseudomonadati</taxon>
        <taxon>Pseudomonadota</taxon>
        <taxon>Alphaproteobacteria</taxon>
        <taxon>Rhodobacterales</taxon>
        <taxon>Roseobacteraceae</taxon>
    </lineage>
</organism>
<dbReference type="AlphaFoldDB" id="A0A1I4E7Y7"/>